<dbReference type="Pfam" id="PF10536">
    <property type="entry name" value="PMD"/>
    <property type="match status" value="1"/>
</dbReference>
<feature type="transmembrane region" description="Helical" evidence="1">
    <location>
        <begin position="6"/>
        <end position="28"/>
    </location>
</feature>
<gene>
    <name evidence="3" type="ORF">AQUCO_02600314v1</name>
</gene>
<organism evidence="3 4">
    <name type="scientific">Aquilegia coerulea</name>
    <name type="common">Rocky mountain columbine</name>
    <dbReference type="NCBI Taxonomy" id="218851"/>
    <lineage>
        <taxon>Eukaryota</taxon>
        <taxon>Viridiplantae</taxon>
        <taxon>Streptophyta</taxon>
        <taxon>Embryophyta</taxon>
        <taxon>Tracheophyta</taxon>
        <taxon>Spermatophyta</taxon>
        <taxon>Magnoliopsida</taxon>
        <taxon>Ranunculales</taxon>
        <taxon>Ranunculaceae</taxon>
        <taxon>Thalictroideae</taxon>
        <taxon>Aquilegia</taxon>
    </lineage>
</organism>
<dbReference type="EMBL" id="KZ305043">
    <property type="protein sequence ID" value="PIA39761.1"/>
    <property type="molecule type" value="Genomic_DNA"/>
</dbReference>
<dbReference type="PANTHER" id="PTHR46033">
    <property type="entry name" value="PROTEIN MAIN-LIKE 2"/>
    <property type="match status" value="1"/>
</dbReference>
<evidence type="ECO:0000259" key="2">
    <source>
        <dbReference type="Pfam" id="PF10536"/>
    </source>
</evidence>
<keyword evidence="1" id="KW-0812">Transmembrane</keyword>
<keyword evidence="1" id="KW-0472">Membrane</keyword>
<dbReference type="InterPro" id="IPR044824">
    <property type="entry name" value="MAIN-like"/>
</dbReference>
<feature type="transmembrane region" description="Helical" evidence="1">
    <location>
        <begin position="373"/>
        <end position="390"/>
    </location>
</feature>
<protein>
    <recommendedName>
        <fullName evidence="2">Aminotransferase-like plant mobile domain-containing protein</fullName>
    </recommendedName>
</protein>
<dbReference type="FunCoup" id="A0A2G5D8B9">
    <property type="interactions" value="1658"/>
</dbReference>
<reference evidence="3 4" key="1">
    <citation type="submission" date="2017-09" db="EMBL/GenBank/DDBJ databases">
        <title>WGS assembly of Aquilegia coerulea Goldsmith.</title>
        <authorList>
            <person name="Hodges S."/>
            <person name="Kramer E."/>
            <person name="Nordborg M."/>
            <person name="Tomkins J."/>
            <person name="Borevitz J."/>
            <person name="Derieg N."/>
            <person name="Yan J."/>
            <person name="Mihaltcheva S."/>
            <person name="Hayes R.D."/>
            <person name="Rokhsar D."/>
        </authorList>
    </citation>
    <scope>NUCLEOTIDE SEQUENCE [LARGE SCALE GENOMIC DNA]</scope>
    <source>
        <strain evidence="4">cv. Goldsmith</strain>
    </source>
</reference>
<dbReference type="OrthoDB" id="1846117at2759"/>
<dbReference type="InterPro" id="IPR019557">
    <property type="entry name" value="AminoTfrase-like_pln_mobile"/>
</dbReference>
<keyword evidence="4" id="KW-1185">Reference proteome</keyword>
<dbReference type="AlphaFoldDB" id="A0A2G5D8B9"/>
<evidence type="ECO:0000256" key="1">
    <source>
        <dbReference type="SAM" id="Phobius"/>
    </source>
</evidence>
<name>A0A2G5D8B9_AQUCA</name>
<dbReference type="Proteomes" id="UP000230069">
    <property type="component" value="Unassembled WGS sequence"/>
</dbReference>
<sequence>MLITRSTVLLSTFYLPLFDIYIYIYIYLSRATKLLKRGLGVNDKEAELELSKHSQTHVSTTWLCSIFHKKVKTLTSRRHVEHAVRAYLMFLFACVLFLDKTSTDVNVCYIIPLMTFSKIKDFAWGAAVLAHIYRSLGKASRAECKQFSGFITLIQAWIYDHFPNFSVIPNLDYVDTIPRMMRWSPFPVSYTDNMQALRWHRETIDRMTAIEVHWDPYFELRGSTRCLHEISFYQGVIYFFDVVEAYHANRVLRQLGHIQGIPPSIIIPVKSRRTASTIKFDVMHGRHDVYFSQWESHKLDSHVRGDRSTVAWEVSADYLEWYYKISHPVMTPKDNVSLLHRDPPINSVNKIFILVVFNILFVLNIFYEFEAMLLILNLIVGVLFIAACNNR</sequence>
<accession>A0A2G5D8B9</accession>
<dbReference type="STRING" id="218851.A0A2G5D8B9"/>
<evidence type="ECO:0000313" key="3">
    <source>
        <dbReference type="EMBL" id="PIA39761.1"/>
    </source>
</evidence>
<dbReference type="InParanoid" id="A0A2G5D8B9"/>
<feature type="domain" description="Aminotransferase-like plant mobile" evidence="2">
    <location>
        <begin position="50"/>
        <end position="322"/>
    </location>
</feature>
<dbReference type="PANTHER" id="PTHR46033:SF8">
    <property type="entry name" value="PROTEIN MAINTENANCE OF MERISTEMS-LIKE"/>
    <property type="match status" value="1"/>
</dbReference>
<keyword evidence="1" id="KW-1133">Transmembrane helix</keyword>
<dbReference type="GO" id="GO:0010073">
    <property type="term" value="P:meristem maintenance"/>
    <property type="evidence" value="ECO:0007669"/>
    <property type="project" value="InterPro"/>
</dbReference>
<proteinExistence type="predicted"/>
<evidence type="ECO:0000313" key="4">
    <source>
        <dbReference type="Proteomes" id="UP000230069"/>
    </source>
</evidence>